<dbReference type="Gene3D" id="3.40.50.620">
    <property type="entry name" value="HUPs"/>
    <property type="match status" value="1"/>
</dbReference>
<dbReference type="CDD" id="cd00293">
    <property type="entry name" value="USP-like"/>
    <property type="match status" value="1"/>
</dbReference>
<organism evidence="2 3">
    <name type="scientific">Candidatus Obscuribacter phosphatis</name>
    <dbReference type="NCBI Taxonomy" id="1906157"/>
    <lineage>
        <taxon>Bacteria</taxon>
        <taxon>Bacillati</taxon>
        <taxon>Candidatus Melainabacteria</taxon>
        <taxon>Candidatus Obscuribacterales</taxon>
        <taxon>Candidatus Obscuribacteraceae</taxon>
        <taxon>Candidatus Obscuribacter</taxon>
    </lineage>
</organism>
<name>A0A8J7P807_9BACT</name>
<dbReference type="InterPro" id="IPR014729">
    <property type="entry name" value="Rossmann-like_a/b/a_fold"/>
</dbReference>
<accession>A0A8J7P807</accession>
<protein>
    <submittedName>
        <fullName evidence="2">Universal stress protein</fullName>
    </submittedName>
</protein>
<feature type="domain" description="UspA" evidence="1">
    <location>
        <begin position="4"/>
        <end position="138"/>
    </location>
</feature>
<dbReference type="Pfam" id="PF00582">
    <property type="entry name" value="Usp"/>
    <property type="match status" value="1"/>
</dbReference>
<evidence type="ECO:0000313" key="2">
    <source>
        <dbReference type="EMBL" id="MBN8660106.1"/>
    </source>
</evidence>
<comment type="caution">
    <text evidence="2">The sequence shown here is derived from an EMBL/GenBank/DDBJ whole genome shotgun (WGS) entry which is preliminary data.</text>
</comment>
<dbReference type="Proteomes" id="UP000664277">
    <property type="component" value="Unassembled WGS sequence"/>
</dbReference>
<proteinExistence type="predicted"/>
<sequence length="157" mass="17196">MKYVVAFSSPKRSSKTIETAVSQARSTDAEIVLVRLIPDPGKVGIVAQLISSDRPLDKARMQIDQCVEELKARGIKASGIVKMGEVAQGIIDTARELGADMLYVGTTSVGGRQFFMMKKDPIVHYLVEHCPISLCLVRHDISLESAVEHDEEVELGE</sequence>
<evidence type="ECO:0000259" key="1">
    <source>
        <dbReference type="Pfam" id="PF00582"/>
    </source>
</evidence>
<dbReference type="EMBL" id="JAFLCK010000007">
    <property type="protein sequence ID" value="MBN8660106.1"/>
    <property type="molecule type" value="Genomic_DNA"/>
</dbReference>
<reference evidence="2" key="1">
    <citation type="submission" date="2021-02" db="EMBL/GenBank/DDBJ databases">
        <title>Genome-Resolved Metagenomics of a Microbial Community Performing Photosynthetic Biological Nutrient Removal.</title>
        <authorList>
            <person name="Mcdaniel E.A."/>
        </authorList>
    </citation>
    <scope>NUCLEOTIDE SEQUENCE</scope>
    <source>
        <strain evidence="2">UWPOB_OBS1</strain>
    </source>
</reference>
<evidence type="ECO:0000313" key="3">
    <source>
        <dbReference type="Proteomes" id="UP000664277"/>
    </source>
</evidence>
<gene>
    <name evidence="2" type="ORF">J0M35_07060</name>
</gene>
<dbReference type="AlphaFoldDB" id="A0A8J7P807"/>
<dbReference type="InterPro" id="IPR006016">
    <property type="entry name" value="UspA"/>
</dbReference>
<dbReference type="SUPFAM" id="SSF52402">
    <property type="entry name" value="Adenine nucleotide alpha hydrolases-like"/>
    <property type="match status" value="1"/>
</dbReference>